<protein>
    <submittedName>
        <fullName evidence="3">Target of Sbf</fullName>
    </submittedName>
</protein>
<comment type="caution">
    <text evidence="3">The sequence shown here is derived from an EMBL/GenBank/DDBJ whole genome shotgun (WGS) entry which is preliminary data.</text>
</comment>
<accession>A0A9P4TBJ8</accession>
<gene>
    <name evidence="3" type="primary">TOS1</name>
    <name evidence="3" type="ORF">E8E13_003489</name>
</gene>
<name>A0A9P4TBJ8_CURKU</name>
<dbReference type="OrthoDB" id="118256at2759"/>
<feature type="region of interest" description="Disordered" evidence="1">
    <location>
        <begin position="1"/>
        <end position="58"/>
    </location>
</feature>
<dbReference type="Pfam" id="PF10287">
    <property type="entry name" value="YJL171C_Tos1_C"/>
    <property type="match status" value="1"/>
</dbReference>
<sequence>MLPHLRRRTTAESGRYAGTNSTICQQPPTVTSKLERHPVPSLEATSAQSRGSSHDRANIDKRAADWDRIAYYTSATPAQATGFSFLANLGDPSQSGTFDYAFGNSLSFVVPAGNKVAPDSQPFNGTLDTSEYEIAVFSDKQCDQGCSYWRPNATSHYAWSGSSKAFFIEFQMDHYPNRSSDYGEISDAPAWWFLNADIPRILQYGNDRNNIPCWEQERKEPKVLYIDKAILKEVTRIISEGLWAIR</sequence>
<evidence type="ECO:0000256" key="1">
    <source>
        <dbReference type="SAM" id="MobiDB-lite"/>
    </source>
</evidence>
<feature type="domain" description="Cell wall protein YJL171C/Tos1 C-terminal" evidence="2">
    <location>
        <begin position="65"/>
        <end position="216"/>
    </location>
</feature>
<organism evidence="3 4">
    <name type="scientific">Curvularia kusanoi</name>
    <name type="common">Cochliobolus kusanoi</name>
    <dbReference type="NCBI Taxonomy" id="90978"/>
    <lineage>
        <taxon>Eukaryota</taxon>
        <taxon>Fungi</taxon>
        <taxon>Dikarya</taxon>
        <taxon>Ascomycota</taxon>
        <taxon>Pezizomycotina</taxon>
        <taxon>Dothideomycetes</taxon>
        <taxon>Pleosporomycetidae</taxon>
        <taxon>Pleosporales</taxon>
        <taxon>Pleosporineae</taxon>
        <taxon>Pleosporaceae</taxon>
        <taxon>Curvularia</taxon>
    </lineage>
</organism>
<dbReference type="AlphaFoldDB" id="A0A9P4TBJ8"/>
<dbReference type="PANTHER" id="PTHR31737:SF2">
    <property type="entry name" value="PROTEIN TOS1"/>
    <property type="match status" value="1"/>
</dbReference>
<feature type="compositionally biased region" description="Polar residues" evidence="1">
    <location>
        <begin position="18"/>
        <end position="32"/>
    </location>
</feature>
<dbReference type="InterPro" id="IPR018805">
    <property type="entry name" value="YJL171C/Tos1_C"/>
</dbReference>
<dbReference type="EMBL" id="SWKU01000013">
    <property type="protein sequence ID" value="KAF3001256.1"/>
    <property type="molecule type" value="Genomic_DNA"/>
</dbReference>
<dbReference type="GO" id="GO:0009277">
    <property type="term" value="C:fungal-type cell wall"/>
    <property type="evidence" value="ECO:0007669"/>
    <property type="project" value="TreeGrafter"/>
</dbReference>
<evidence type="ECO:0000259" key="2">
    <source>
        <dbReference type="Pfam" id="PF10287"/>
    </source>
</evidence>
<reference evidence="3" key="1">
    <citation type="submission" date="2019-04" db="EMBL/GenBank/DDBJ databases">
        <title>Sequencing of skin fungus with MAO and IRED activity.</title>
        <authorList>
            <person name="Marsaioli A.J."/>
            <person name="Bonatto J.M.C."/>
            <person name="Reis Junior O."/>
        </authorList>
    </citation>
    <scope>NUCLEOTIDE SEQUENCE</scope>
    <source>
        <strain evidence="3">30M1</strain>
    </source>
</reference>
<proteinExistence type="predicted"/>
<evidence type="ECO:0000313" key="4">
    <source>
        <dbReference type="Proteomes" id="UP000801428"/>
    </source>
</evidence>
<dbReference type="Proteomes" id="UP000801428">
    <property type="component" value="Unassembled WGS sequence"/>
</dbReference>
<keyword evidence="4" id="KW-1185">Reference proteome</keyword>
<dbReference type="PANTHER" id="PTHR31737">
    <property type="entry name" value="PROTEIN TOS1"/>
    <property type="match status" value="1"/>
</dbReference>
<evidence type="ECO:0000313" key="3">
    <source>
        <dbReference type="EMBL" id="KAF3001256.1"/>
    </source>
</evidence>